<dbReference type="GO" id="GO:0016747">
    <property type="term" value="F:acyltransferase activity, transferring groups other than amino-acyl groups"/>
    <property type="evidence" value="ECO:0007669"/>
    <property type="project" value="InterPro"/>
</dbReference>
<protein>
    <submittedName>
        <fullName evidence="2">GNAT domain-containing protein</fullName>
    </submittedName>
</protein>
<dbReference type="AlphaFoldDB" id="A0A9P9E9Y8"/>
<sequence>MEPSPIEWATVKTTLPIFPFPSNEQRRVIITDRLILRPFNDDENDLKGLHALRAQPEVMIWSMKGRPDKDLDETKTNLVRHISPLDVDHYNWAICLASTGEVIGIGGNGTWKGELGWPVLGYMLRKEAWGKGYATEFLKAFVEAWWALPREEVELKVDKKTVRGDGEAKDELITAVALDENAASHGVLRKAGFELATAWQEEDLRDKSKTATLYGFIAKDSRSGNAKQ</sequence>
<evidence type="ECO:0000313" key="3">
    <source>
        <dbReference type="Proteomes" id="UP000717696"/>
    </source>
</evidence>
<accession>A0A9P9E9Y8</accession>
<feature type="domain" description="N-acetyltransferase" evidence="1">
    <location>
        <begin position="33"/>
        <end position="194"/>
    </location>
</feature>
<evidence type="ECO:0000259" key="1">
    <source>
        <dbReference type="Pfam" id="PF13302"/>
    </source>
</evidence>
<dbReference type="SUPFAM" id="SSF55729">
    <property type="entry name" value="Acyl-CoA N-acyltransferases (Nat)"/>
    <property type="match status" value="1"/>
</dbReference>
<dbReference type="Gene3D" id="3.40.630.30">
    <property type="match status" value="1"/>
</dbReference>
<dbReference type="InterPro" id="IPR051531">
    <property type="entry name" value="N-acetyltransferase"/>
</dbReference>
<dbReference type="PANTHER" id="PTHR43792">
    <property type="entry name" value="GNAT FAMILY, PUTATIVE (AFU_ORTHOLOGUE AFUA_3G00765)-RELATED-RELATED"/>
    <property type="match status" value="1"/>
</dbReference>
<comment type="caution">
    <text evidence="2">The sequence shown here is derived from an EMBL/GenBank/DDBJ whole genome shotgun (WGS) entry which is preliminary data.</text>
</comment>
<dbReference type="PANTHER" id="PTHR43792:SF1">
    <property type="entry name" value="N-ACETYLTRANSFERASE DOMAIN-CONTAINING PROTEIN"/>
    <property type="match status" value="1"/>
</dbReference>
<dbReference type="InterPro" id="IPR016181">
    <property type="entry name" value="Acyl_CoA_acyltransferase"/>
</dbReference>
<gene>
    <name evidence="2" type="ORF">B0J13DRAFT_97835</name>
</gene>
<name>A0A9P9E9Y8_9HYPO</name>
<dbReference type="OrthoDB" id="4072826at2759"/>
<dbReference type="Pfam" id="PF13302">
    <property type="entry name" value="Acetyltransf_3"/>
    <property type="match status" value="1"/>
</dbReference>
<dbReference type="Proteomes" id="UP000717696">
    <property type="component" value="Unassembled WGS sequence"/>
</dbReference>
<dbReference type="EMBL" id="JAGMUU010000018">
    <property type="protein sequence ID" value="KAH7133289.1"/>
    <property type="molecule type" value="Genomic_DNA"/>
</dbReference>
<organism evidence="2 3">
    <name type="scientific">Dactylonectria estremocensis</name>
    <dbReference type="NCBI Taxonomy" id="1079267"/>
    <lineage>
        <taxon>Eukaryota</taxon>
        <taxon>Fungi</taxon>
        <taxon>Dikarya</taxon>
        <taxon>Ascomycota</taxon>
        <taxon>Pezizomycotina</taxon>
        <taxon>Sordariomycetes</taxon>
        <taxon>Hypocreomycetidae</taxon>
        <taxon>Hypocreales</taxon>
        <taxon>Nectriaceae</taxon>
        <taxon>Dactylonectria</taxon>
    </lineage>
</organism>
<proteinExistence type="predicted"/>
<reference evidence="2" key="1">
    <citation type="journal article" date="2021" name="Nat. Commun.">
        <title>Genetic determinants of endophytism in the Arabidopsis root mycobiome.</title>
        <authorList>
            <person name="Mesny F."/>
            <person name="Miyauchi S."/>
            <person name="Thiergart T."/>
            <person name="Pickel B."/>
            <person name="Atanasova L."/>
            <person name="Karlsson M."/>
            <person name="Huettel B."/>
            <person name="Barry K.W."/>
            <person name="Haridas S."/>
            <person name="Chen C."/>
            <person name="Bauer D."/>
            <person name="Andreopoulos W."/>
            <person name="Pangilinan J."/>
            <person name="LaButti K."/>
            <person name="Riley R."/>
            <person name="Lipzen A."/>
            <person name="Clum A."/>
            <person name="Drula E."/>
            <person name="Henrissat B."/>
            <person name="Kohler A."/>
            <person name="Grigoriev I.V."/>
            <person name="Martin F.M."/>
            <person name="Hacquard S."/>
        </authorList>
    </citation>
    <scope>NUCLEOTIDE SEQUENCE</scope>
    <source>
        <strain evidence="2">MPI-CAGE-AT-0021</strain>
    </source>
</reference>
<evidence type="ECO:0000313" key="2">
    <source>
        <dbReference type="EMBL" id="KAH7133289.1"/>
    </source>
</evidence>
<keyword evidence="3" id="KW-1185">Reference proteome</keyword>
<dbReference type="InterPro" id="IPR000182">
    <property type="entry name" value="GNAT_dom"/>
</dbReference>